<protein>
    <submittedName>
        <fullName evidence="1">Uncharacterized protein</fullName>
    </submittedName>
</protein>
<dbReference type="EMBL" id="JXXN02003695">
    <property type="protein sequence ID" value="THD21269.1"/>
    <property type="molecule type" value="Genomic_DNA"/>
</dbReference>
<comment type="caution">
    <text evidence="1">The sequence shown here is derived from an EMBL/GenBank/DDBJ whole genome shotgun (WGS) entry which is preliminary data.</text>
</comment>
<reference evidence="1" key="1">
    <citation type="submission" date="2019-03" db="EMBL/GenBank/DDBJ databases">
        <title>Improved annotation for the trematode Fasciola hepatica.</title>
        <authorList>
            <person name="Choi Y.-J."/>
            <person name="Martin J."/>
            <person name="Mitreva M."/>
        </authorList>
    </citation>
    <scope>NUCLEOTIDE SEQUENCE [LARGE SCALE GENOMIC DNA]</scope>
</reference>
<evidence type="ECO:0000313" key="1">
    <source>
        <dbReference type="EMBL" id="THD21269.1"/>
    </source>
</evidence>
<evidence type="ECO:0000313" key="2">
    <source>
        <dbReference type="Proteomes" id="UP000230066"/>
    </source>
</evidence>
<name>A0A4E0R0C2_FASHE</name>
<accession>A0A4E0R0C2</accession>
<dbReference type="AlphaFoldDB" id="A0A4E0R0C2"/>
<keyword evidence="2" id="KW-1185">Reference proteome</keyword>
<proteinExistence type="predicted"/>
<gene>
    <name evidence="1" type="ORF">D915_007757</name>
</gene>
<organism evidence="1 2">
    <name type="scientific">Fasciola hepatica</name>
    <name type="common">Liver fluke</name>
    <dbReference type="NCBI Taxonomy" id="6192"/>
    <lineage>
        <taxon>Eukaryota</taxon>
        <taxon>Metazoa</taxon>
        <taxon>Spiralia</taxon>
        <taxon>Lophotrochozoa</taxon>
        <taxon>Platyhelminthes</taxon>
        <taxon>Trematoda</taxon>
        <taxon>Digenea</taxon>
        <taxon>Plagiorchiida</taxon>
        <taxon>Echinostomata</taxon>
        <taxon>Echinostomatoidea</taxon>
        <taxon>Fasciolidae</taxon>
        <taxon>Fasciola</taxon>
    </lineage>
</organism>
<sequence length="49" mass="5479">MSDFSPEAARNAAITEQPRGIVKPEEEREWSNTLFGCCDDMSSCKLLNT</sequence>
<dbReference type="Proteomes" id="UP000230066">
    <property type="component" value="Unassembled WGS sequence"/>
</dbReference>